<evidence type="ECO:0000256" key="1">
    <source>
        <dbReference type="SAM" id="MobiDB-lite"/>
    </source>
</evidence>
<accession>A0A8S4RAH8</accession>
<feature type="region of interest" description="Disordered" evidence="1">
    <location>
        <begin position="72"/>
        <end position="103"/>
    </location>
</feature>
<organism evidence="2 3">
    <name type="scientific">Pararge aegeria aegeria</name>
    <dbReference type="NCBI Taxonomy" id="348720"/>
    <lineage>
        <taxon>Eukaryota</taxon>
        <taxon>Metazoa</taxon>
        <taxon>Ecdysozoa</taxon>
        <taxon>Arthropoda</taxon>
        <taxon>Hexapoda</taxon>
        <taxon>Insecta</taxon>
        <taxon>Pterygota</taxon>
        <taxon>Neoptera</taxon>
        <taxon>Endopterygota</taxon>
        <taxon>Lepidoptera</taxon>
        <taxon>Glossata</taxon>
        <taxon>Ditrysia</taxon>
        <taxon>Papilionoidea</taxon>
        <taxon>Nymphalidae</taxon>
        <taxon>Satyrinae</taxon>
        <taxon>Satyrini</taxon>
        <taxon>Parargina</taxon>
        <taxon>Pararge</taxon>
    </lineage>
</organism>
<keyword evidence="3" id="KW-1185">Reference proteome</keyword>
<name>A0A8S4RAH8_9NEOP</name>
<dbReference type="EMBL" id="CAKXAJ010024955">
    <property type="protein sequence ID" value="CAH2233303.1"/>
    <property type="molecule type" value="Genomic_DNA"/>
</dbReference>
<evidence type="ECO:0000313" key="3">
    <source>
        <dbReference type="Proteomes" id="UP000838756"/>
    </source>
</evidence>
<gene>
    <name evidence="2" type="primary">jg6229</name>
    <name evidence="2" type="ORF">PAEG_LOCUS11371</name>
</gene>
<comment type="caution">
    <text evidence="2">The sequence shown here is derived from an EMBL/GenBank/DDBJ whole genome shotgun (WGS) entry which is preliminary data.</text>
</comment>
<reference evidence="2" key="1">
    <citation type="submission" date="2022-03" db="EMBL/GenBank/DDBJ databases">
        <authorList>
            <person name="Lindestad O."/>
        </authorList>
    </citation>
    <scope>NUCLEOTIDE SEQUENCE</scope>
</reference>
<sequence length="103" mass="11318">MVGRTKHMGHLMVTGNPKVITRATLITLNSQPSTAYDRCIMFHCLIQNSSSIACSFTIIAAPIESRRFIDKNHSSAAPSAPLRTPPHPSPRAPLRIVKETKAR</sequence>
<evidence type="ECO:0000313" key="2">
    <source>
        <dbReference type="EMBL" id="CAH2233303.1"/>
    </source>
</evidence>
<protein>
    <submittedName>
        <fullName evidence="2">Jg6229 protein</fullName>
    </submittedName>
</protein>
<dbReference type="AlphaFoldDB" id="A0A8S4RAH8"/>
<dbReference type="Proteomes" id="UP000838756">
    <property type="component" value="Unassembled WGS sequence"/>
</dbReference>
<proteinExistence type="predicted"/>